<protein>
    <submittedName>
        <fullName evidence="2">Uncharacterized protein</fullName>
    </submittedName>
</protein>
<sequence length="74" mass="8408">MSKKLDNDMKMPEVLDTVGATSICTITEFVARFDEAAKRRLNSMNQKLRDMERQMEALEAEIGKANASYQSDFS</sequence>
<keyword evidence="3" id="KW-1185">Reference proteome</keyword>
<evidence type="ECO:0000313" key="2">
    <source>
        <dbReference type="EMBL" id="KAF8409059.1"/>
    </source>
</evidence>
<proteinExistence type="predicted"/>
<evidence type="ECO:0000256" key="1">
    <source>
        <dbReference type="SAM" id="Coils"/>
    </source>
</evidence>
<dbReference type="Gene3D" id="1.20.5.110">
    <property type="match status" value="1"/>
</dbReference>
<organism evidence="2 3">
    <name type="scientific">Tetracentron sinense</name>
    <name type="common">Spur-leaf</name>
    <dbReference type="NCBI Taxonomy" id="13715"/>
    <lineage>
        <taxon>Eukaryota</taxon>
        <taxon>Viridiplantae</taxon>
        <taxon>Streptophyta</taxon>
        <taxon>Embryophyta</taxon>
        <taxon>Tracheophyta</taxon>
        <taxon>Spermatophyta</taxon>
        <taxon>Magnoliopsida</taxon>
        <taxon>Trochodendrales</taxon>
        <taxon>Trochodendraceae</taxon>
        <taxon>Tetracentron</taxon>
    </lineage>
</organism>
<gene>
    <name evidence="2" type="ORF">HHK36_005131</name>
</gene>
<feature type="coiled-coil region" evidence="1">
    <location>
        <begin position="34"/>
        <end position="68"/>
    </location>
</feature>
<keyword evidence="1" id="KW-0175">Coiled coil</keyword>
<name>A0A834ZKM2_TETSI</name>
<dbReference type="OrthoDB" id="1883432at2759"/>
<evidence type="ECO:0000313" key="3">
    <source>
        <dbReference type="Proteomes" id="UP000655225"/>
    </source>
</evidence>
<dbReference type="AlphaFoldDB" id="A0A834ZKM2"/>
<comment type="caution">
    <text evidence="2">The sequence shown here is derived from an EMBL/GenBank/DDBJ whole genome shotgun (WGS) entry which is preliminary data.</text>
</comment>
<dbReference type="Proteomes" id="UP000655225">
    <property type="component" value="Unassembled WGS sequence"/>
</dbReference>
<accession>A0A834ZKM2</accession>
<dbReference type="EMBL" id="JABCRI010000003">
    <property type="protein sequence ID" value="KAF8409059.1"/>
    <property type="molecule type" value="Genomic_DNA"/>
</dbReference>
<reference evidence="2 3" key="1">
    <citation type="submission" date="2020-04" db="EMBL/GenBank/DDBJ databases">
        <title>Plant Genome Project.</title>
        <authorList>
            <person name="Zhang R.-G."/>
        </authorList>
    </citation>
    <scope>NUCLEOTIDE SEQUENCE [LARGE SCALE GENOMIC DNA]</scope>
    <source>
        <strain evidence="2">YNK0</strain>
        <tissue evidence="2">Leaf</tissue>
    </source>
</reference>